<proteinExistence type="predicted"/>
<protein>
    <recommendedName>
        <fullName evidence="2">Regulatory protein cro</fullName>
    </recommendedName>
</protein>
<dbReference type="EMBL" id="UFQR01000003">
    <property type="protein sequence ID" value="SSW95269.1"/>
    <property type="molecule type" value="Genomic_DNA"/>
</dbReference>
<dbReference type="PIRSF" id="PIRSF003217">
    <property type="entry name" value="Cro_protein"/>
    <property type="match status" value="1"/>
</dbReference>
<reference evidence="1" key="1">
    <citation type="submission" date="2018-04" db="EMBL/GenBank/DDBJ databases">
        <authorList>
            <person name="Go L.Y."/>
            <person name="Mitchell J.A."/>
        </authorList>
    </citation>
    <scope>NUCLEOTIDE SEQUENCE</scope>
    <source>
        <strain evidence="1">ARTV</strain>
    </source>
</reference>
<dbReference type="Pfam" id="PF09048">
    <property type="entry name" value="Cro"/>
    <property type="match status" value="1"/>
</dbReference>
<dbReference type="GO" id="GO:0003677">
    <property type="term" value="F:DNA binding"/>
    <property type="evidence" value="ECO:0007669"/>
    <property type="project" value="InterPro"/>
</dbReference>
<evidence type="ECO:0008006" key="2">
    <source>
        <dbReference type="Google" id="ProtNLM"/>
    </source>
</evidence>
<sequence length="67" mass="7746">MKQLTLAEYVNIHGQEKTAKTFGIYQSAINKVIHSKRKITVFIYEDGKVEAKELKPFPSQRPNKKLI</sequence>
<dbReference type="AlphaFoldDB" id="A0A3B0MGY9"/>
<dbReference type="InterPro" id="IPR038202">
    <property type="entry name" value="Cro_sf"/>
</dbReference>
<dbReference type="GO" id="GO:0006355">
    <property type="term" value="P:regulation of DNA-templated transcription"/>
    <property type="evidence" value="ECO:0007669"/>
    <property type="project" value="InterPro"/>
</dbReference>
<dbReference type="SUPFAM" id="SSF47413">
    <property type="entry name" value="lambda repressor-like DNA-binding domains"/>
    <property type="match status" value="1"/>
</dbReference>
<dbReference type="InterPro" id="IPR000655">
    <property type="entry name" value="Cro-like"/>
</dbReference>
<dbReference type="PRINTS" id="PR00030">
    <property type="entry name" value="HTHCRO"/>
</dbReference>
<dbReference type="InterPro" id="IPR010982">
    <property type="entry name" value="Lambda_DNA-bd_dom_sf"/>
</dbReference>
<accession>A0A3B0MGY9</accession>
<gene>
    <name evidence="1" type="ORF">ARTV_1016</name>
</gene>
<organism evidence="1">
    <name type="scientific">Arsenophonus endosymbiont of Trialeurodes vaporariorum</name>
    <dbReference type="NCBI Taxonomy" id="235567"/>
    <lineage>
        <taxon>Bacteria</taxon>
        <taxon>Pseudomonadati</taxon>
        <taxon>Pseudomonadota</taxon>
        <taxon>Gammaproteobacteria</taxon>
        <taxon>Enterobacterales</taxon>
        <taxon>Morganellaceae</taxon>
        <taxon>Arsenophonus</taxon>
    </lineage>
</organism>
<name>A0A3B0MGY9_9GAMM</name>
<dbReference type="Gene3D" id="3.30.240.10">
    <property type="entry name" value="CRO Repressor"/>
    <property type="match status" value="1"/>
</dbReference>
<evidence type="ECO:0000313" key="1">
    <source>
        <dbReference type="EMBL" id="SSW95269.1"/>
    </source>
</evidence>